<keyword evidence="1 4" id="KW-0963">Cytoplasm</keyword>
<name>A0A846QP82_9FLAO</name>
<comment type="pathway">
    <text evidence="4">Cofactor biosynthesis; pyridoxine 5'-phosphate biosynthesis; pyridoxine 5'-phosphate from D-erythrose 4-phosphate: step 5/5.</text>
</comment>
<evidence type="ECO:0000256" key="2">
    <source>
        <dbReference type="ARBA" id="ARBA00022679"/>
    </source>
</evidence>
<keyword evidence="7" id="KW-1185">Reference proteome</keyword>
<dbReference type="RefSeq" id="WP_167962122.1">
    <property type="nucleotide sequence ID" value="NZ_JAATJJ010000001.1"/>
</dbReference>
<feature type="binding site" evidence="4">
    <location>
        <position position="7"/>
    </location>
    <ligand>
        <name>3-amino-2-oxopropyl phosphate</name>
        <dbReference type="ChEBI" id="CHEBI:57279"/>
    </ligand>
</feature>
<feature type="site" description="Transition state stabilizer" evidence="4">
    <location>
        <position position="151"/>
    </location>
</feature>
<reference evidence="6 7" key="1">
    <citation type="submission" date="2020-03" db="EMBL/GenBank/DDBJ databases">
        <title>Genomic Encyclopedia of Type Strains, Phase IV (KMG-IV): sequencing the most valuable type-strain genomes for metagenomic binning, comparative biology and taxonomic classification.</title>
        <authorList>
            <person name="Goeker M."/>
        </authorList>
    </citation>
    <scope>NUCLEOTIDE SEQUENCE [LARGE SCALE GENOMIC DNA]</scope>
    <source>
        <strain evidence="6 7">DSM 29762</strain>
    </source>
</reference>
<dbReference type="InterPro" id="IPR013785">
    <property type="entry name" value="Aldolase_TIM"/>
</dbReference>
<comment type="subcellular location">
    <subcellularLocation>
        <location evidence="4">Cytoplasm</location>
    </subcellularLocation>
</comment>
<evidence type="ECO:0000313" key="6">
    <source>
        <dbReference type="EMBL" id="NJB70876.1"/>
    </source>
</evidence>
<feature type="active site" description="Proton acceptor" evidence="4">
    <location>
        <position position="70"/>
    </location>
</feature>
<dbReference type="AlphaFoldDB" id="A0A846QP82"/>
<dbReference type="NCBIfam" id="NF003626">
    <property type="entry name" value="PRK05265.1-4"/>
    <property type="match status" value="1"/>
</dbReference>
<feature type="binding site" evidence="4">
    <location>
        <position position="191"/>
    </location>
    <ligand>
        <name>3-amino-2-oxopropyl phosphate</name>
        <dbReference type="ChEBI" id="CHEBI:57279"/>
    </ligand>
</feature>
<feature type="binding site" evidence="4">
    <location>
        <position position="18"/>
    </location>
    <ligand>
        <name>3-amino-2-oxopropyl phosphate</name>
        <dbReference type="ChEBI" id="CHEBI:57279"/>
    </ligand>
</feature>
<dbReference type="InterPro" id="IPR004569">
    <property type="entry name" value="PyrdxlP_synth_PdxJ"/>
</dbReference>
<gene>
    <name evidence="4" type="primary">pdxJ</name>
    <name evidence="6" type="ORF">GGR42_001338</name>
</gene>
<feature type="binding site" evidence="4">
    <location>
        <position position="45"/>
    </location>
    <ligand>
        <name>1-deoxy-D-xylulose 5-phosphate</name>
        <dbReference type="ChEBI" id="CHEBI:57792"/>
    </ligand>
</feature>
<dbReference type="CDD" id="cd00003">
    <property type="entry name" value="PNPsynthase"/>
    <property type="match status" value="1"/>
</dbReference>
<dbReference type="Gene3D" id="3.20.20.70">
    <property type="entry name" value="Aldolase class I"/>
    <property type="match status" value="1"/>
</dbReference>
<dbReference type="GO" id="GO:0005829">
    <property type="term" value="C:cytosol"/>
    <property type="evidence" value="ECO:0007669"/>
    <property type="project" value="TreeGrafter"/>
</dbReference>
<evidence type="ECO:0000313" key="7">
    <source>
        <dbReference type="Proteomes" id="UP000590442"/>
    </source>
</evidence>
<dbReference type="InterPro" id="IPR036130">
    <property type="entry name" value="Pyridoxine-5'_phos_synth"/>
</dbReference>
<feature type="binding site" evidence="4">
    <location>
        <begin position="213"/>
        <end position="214"/>
    </location>
    <ligand>
        <name>3-amino-2-oxopropyl phosphate</name>
        <dbReference type="ChEBI" id="CHEBI:57279"/>
    </ligand>
</feature>
<dbReference type="FunFam" id="3.20.20.70:FF:000150">
    <property type="entry name" value="Pyridoxine 5'-phosphate synthase"/>
    <property type="match status" value="1"/>
</dbReference>
<dbReference type="EMBL" id="JAATJJ010000001">
    <property type="protein sequence ID" value="NJB70876.1"/>
    <property type="molecule type" value="Genomic_DNA"/>
</dbReference>
<dbReference type="NCBIfam" id="TIGR00559">
    <property type="entry name" value="pdxJ"/>
    <property type="match status" value="1"/>
</dbReference>
<dbReference type="SUPFAM" id="SSF63892">
    <property type="entry name" value="Pyridoxine 5'-phosphate synthase"/>
    <property type="match status" value="1"/>
</dbReference>
<comment type="similarity">
    <text evidence="4">Belongs to the PNP synthase family.</text>
</comment>
<dbReference type="PANTHER" id="PTHR30456:SF0">
    <property type="entry name" value="PYRIDOXINE 5'-PHOSPHATE SYNTHASE"/>
    <property type="match status" value="1"/>
</dbReference>
<evidence type="ECO:0000256" key="4">
    <source>
        <dbReference type="HAMAP-Rule" id="MF_00279"/>
    </source>
</evidence>
<dbReference type="PANTHER" id="PTHR30456">
    <property type="entry name" value="PYRIDOXINE 5'-PHOSPHATE SYNTHASE"/>
    <property type="match status" value="1"/>
</dbReference>
<comment type="function">
    <text evidence="4">Catalyzes the complicated ring closure reaction between the two acyclic compounds 1-deoxy-D-xylulose-5-phosphate (DXP) and 3-amino-2-oxopropyl phosphate (1-amino-acetone-3-phosphate or AAP) to form pyridoxine 5'-phosphate (PNP) and inorganic phosphate.</text>
</comment>
<dbReference type="EC" id="2.6.99.2" evidence="4 5"/>
<keyword evidence="3 4" id="KW-0664">Pyridoxine biosynthesis</keyword>
<keyword evidence="2 4" id="KW-0808">Transferase</keyword>
<dbReference type="Proteomes" id="UP000590442">
    <property type="component" value="Unassembled WGS sequence"/>
</dbReference>
<sequence length="237" mass="26401">MAKLSVNINKIATLRNSRGGNIPNLLKVASDIENFGGQGITIHPRPDERHIKYQDARDLKHTITTEFNIEGNPVPKFIELVMETKPTQVTLVPDAVDAITSNAGWDTIKHSDFLKEVISDFKNKGIRTSIFVDPVAKMIEGAAKTGTDRIELYTESFAKNFNQNKEKAIQPYTDSAILANQLGLGINAGHDLNLDNIHYFKNNIPHLLEVSIGHALICESLYLGLDNVVNMYLHKLK</sequence>
<feature type="active site" description="Proton donor" evidence="4">
    <location>
        <position position="190"/>
    </location>
</feature>
<proteinExistence type="inferred from homology"/>
<comment type="subunit">
    <text evidence="4">Homooctamer; tetramer of dimers.</text>
</comment>
<dbReference type="NCBIfam" id="NF003625">
    <property type="entry name" value="PRK05265.1-3"/>
    <property type="match status" value="1"/>
</dbReference>
<dbReference type="GO" id="GO:0033856">
    <property type="term" value="F:pyridoxine 5'-phosphate synthase activity"/>
    <property type="evidence" value="ECO:0007669"/>
    <property type="project" value="UniProtKB-UniRule"/>
</dbReference>
<comment type="catalytic activity">
    <reaction evidence="4">
        <text>3-amino-2-oxopropyl phosphate + 1-deoxy-D-xylulose 5-phosphate = pyridoxine 5'-phosphate + phosphate + 2 H2O + H(+)</text>
        <dbReference type="Rhea" id="RHEA:15265"/>
        <dbReference type="ChEBI" id="CHEBI:15377"/>
        <dbReference type="ChEBI" id="CHEBI:15378"/>
        <dbReference type="ChEBI" id="CHEBI:43474"/>
        <dbReference type="ChEBI" id="CHEBI:57279"/>
        <dbReference type="ChEBI" id="CHEBI:57792"/>
        <dbReference type="ChEBI" id="CHEBI:58589"/>
        <dbReference type="EC" id="2.6.99.2"/>
    </reaction>
</comment>
<dbReference type="HAMAP" id="MF_00279">
    <property type="entry name" value="PdxJ"/>
    <property type="match status" value="1"/>
</dbReference>
<dbReference type="UniPathway" id="UPA00244">
    <property type="reaction ID" value="UER00313"/>
</dbReference>
<feature type="binding site" evidence="4">
    <location>
        <position position="50"/>
    </location>
    <ligand>
        <name>1-deoxy-D-xylulose 5-phosphate</name>
        <dbReference type="ChEBI" id="CHEBI:57792"/>
    </ligand>
</feature>
<dbReference type="GO" id="GO:0008615">
    <property type="term" value="P:pyridoxine biosynthetic process"/>
    <property type="evidence" value="ECO:0007669"/>
    <property type="project" value="UniProtKB-UniRule"/>
</dbReference>
<accession>A0A846QP82</accession>
<organism evidence="6 7">
    <name type="scientific">Saonia flava</name>
    <dbReference type="NCBI Taxonomy" id="523696"/>
    <lineage>
        <taxon>Bacteria</taxon>
        <taxon>Pseudomonadati</taxon>
        <taxon>Bacteroidota</taxon>
        <taxon>Flavobacteriia</taxon>
        <taxon>Flavobacteriales</taxon>
        <taxon>Flavobacteriaceae</taxon>
        <taxon>Saonia</taxon>
    </lineage>
</organism>
<feature type="active site" description="Proton acceptor" evidence="4">
    <location>
        <position position="43"/>
    </location>
</feature>
<evidence type="ECO:0000256" key="5">
    <source>
        <dbReference type="NCBIfam" id="TIGR00559"/>
    </source>
</evidence>
<evidence type="ECO:0000256" key="1">
    <source>
        <dbReference type="ARBA" id="ARBA00022490"/>
    </source>
</evidence>
<protein>
    <recommendedName>
        <fullName evidence="4 5">Pyridoxine 5'-phosphate synthase</fullName>
        <shortName evidence="4">PNP synthase</shortName>
        <ecNumber evidence="4 5">2.6.99.2</ecNumber>
    </recommendedName>
</protein>
<feature type="binding site" evidence="4">
    <location>
        <position position="100"/>
    </location>
    <ligand>
        <name>1-deoxy-D-xylulose 5-phosphate</name>
        <dbReference type="ChEBI" id="CHEBI:57792"/>
    </ligand>
</feature>
<comment type="caution">
    <text evidence="4">Lacks conserved residue(s) required for the propagation of feature annotation.</text>
</comment>
<comment type="caution">
    <text evidence="6">The sequence shown here is derived from an EMBL/GenBank/DDBJ whole genome shotgun (WGS) entry which is preliminary data.</text>
</comment>
<dbReference type="Pfam" id="PF03740">
    <property type="entry name" value="PdxJ"/>
    <property type="match status" value="1"/>
</dbReference>
<evidence type="ECO:0000256" key="3">
    <source>
        <dbReference type="ARBA" id="ARBA00023096"/>
    </source>
</evidence>